<evidence type="ECO:0000313" key="1">
    <source>
        <dbReference type="Proteomes" id="UP000095286"/>
    </source>
</evidence>
<dbReference type="Proteomes" id="UP000095286">
    <property type="component" value="Unplaced"/>
</dbReference>
<evidence type="ECO:0000313" key="2">
    <source>
        <dbReference type="WBParaSite" id="RSKR_0000085400.1"/>
    </source>
</evidence>
<dbReference type="WBParaSite" id="RSKR_0000085400.1">
    <property type="protein sequence ID" value="RSKR_0000085400.1"/>
    <property type="gene ID" value="RSKR_0000085400"/>
</dbReference>
<name>A0AC35TI22_9BILA</name>
<accession>A0AC35TI22</accession>
<organism evidence="1 2">
    <name type="scientific">Rhabditophanes sp. KR3021</name>
    <dbReference type="NCBI Taxonomy" id="114890"/>
    <lineage>
        <taxon>Eukaryota</taxon>
        <taxon>Metazoa</taxon>
        <taxon>Ecdysozoa</taxon>
        <taxon>Nematoda</taxon>
        <taxon>Chromadorea</taxon>
        <taxon>Rhabditida</taxon>
        <taxon>Tylenchina</taxon>
        <taxon>Panagrolaimomorpha</taxon>
        <taxon>Strongyloidoidea</taxon>
        <taxon>Alloionematidae</taxon>
        <taxon>Rhabditophanes</taxon>
    </lineage>
</organism>
<proteinExistence type="predicted"/>
<sequence>MHDTGKYLILFLLLIATTSYCNEQEPSKEVTSTFSILSNNFSHVSTPYTIVLWLLIAAVAKIMFHVSNKFSETFPDSALLIIVGLALGYALKQSHVDDSKFTLSAHTFFVILLPPIIFDAGYFMPNRLLFENADSVLLFAVVGTIFNTLTIGGGLYGLGYLGYFSVPFSIFEILCFAALISAVDPVAVIAVFEEIHVNEFLFINVFGEALFNDGVTVVLYQMFKEFHIIKAENLKPIDYFKGGMSFFVIALGGILIGVIFAFLVSLFTKYSQKVIVISPVFIFLMPYLAYLTAESFGLSSILAITSCGMIMKQYVKGNISHSAASSVKYFIKMLAHSSETAIFMFLGLSTISLAGYHWDTSFVICTIVFCVLFRVIGVTAQCYVLNKFRKEKFSMVDQFVMSYGGLRGCIAYGLAISMPDSIKAKNMFVTACIAEIYFSVFIQGITIRPLLNFLKVKKSENRSLTMLESVYSRYFDYTLTGIEDIAGLRGKNSFRTWFENLNARVLRPLFIRKATKGKFDASHILRAYKKIAIEEALREREFKEEKRKSMVFSNHVAPSSLSKAFSINSKIAPHLLMDAIVNSRNHSGINLRNPSMRQPSYNLDSKSRVQSINNVANKNQQDLILEEIMKFINNKKDAEKLSLNLTKIINNEIDVIAAINSDDSDSDIEEDYMMSMRKREFEHLKSQEKITNLAEAVEAETVSMNHDFEQGRRRSQFMTKNHLAPDLRPRSMSLHELNVVETNQLQT</sequence>
<protein>
    <submittedName>
        <fullName evidence="2">Sodium/hydrogen exchanger</fullName>
    </submittedName>
</protein>
<reference evidence="2" key="1">
    <citation type="submission" date="2016-11" db="UniProtKB">
        <authorList>
            <consortium name="WormBaseParasite"/>
        </authorList>
    </citation>
    <scope>IDENTIFICATION</scope>
    <source>
        <strain evidence="2">KR3021</strain>
    </source>
</reference>